<protein>
    <recommendedName>
        <fullName evidence="13">Fatty acid desaturase domain-containing protein</fullName>
    </recommendedName>
</protein>
<dbReference type="Proteomes" id="UP000032141">
    <property type="component" value="Chromosome C5"/>
</dbReference>
<dbReference type="PANTHER" id="PTHR11351:SF80">
    <property type="entry name" value="FATTY ACID DESATURASE DOMAIN-CONTAINING PROTEIN"/>
    <property type="match status" value="1"/>
</dbReference>
<keyword evidence="6 10" id="KW-1133">Transmembrane helix</keyword>
<evidence type="ECO:0000256" key="1">
    <source>
        <dbReference type="ARBA" id="ARBA00004141"/>
    </source>
</evidence>
<keyword evidence="5" id="KW-0276">Fatty acid metabolism</keyword>
<evidence type="ECO:0000256" key="2">
    <source>
        <dbReference type="ARBA" id="ARBA00005105"/>
    </source>
</evidence>
<comment type="subcellular location">
    <subcellularLocation>
        <location evidence="1">Membrane</location>
        <topology evidence="1">Multi-pass membrane protein</topology>
    </subcellularLocation>
</comment>
<comment type="similarity">
    <text evidence="3">Belongs to the fatty acid desaturase type 1 family.</text>
</comment>
<dbReference type="STRING" id="109376.A0A0D3CHI9"/>
<evidence type="ECO:0000256" key="4">
    <source>
        <dbReference type="ARBA" id="ARBA00022692"/>
    </source>
</evidence>
<feature type="transmembrane region" description="Helical" evidence="10">
    <location>
        <begin position="329"/>
        <end position="354"/>
    </location>
</feature>
<dbReference type="EnsemblPlants" id="Bo5g100980.1">
    <property type="protein sequence ID" value="Bo5g100980.1"/>
    <property type="gene ID" value="Bo5g100980"/>
</dbReference>
<evidence type="ECO:0000256" key="6">
    <source>
        <dbReference type="ARBA" id="ARBA00022989"/>
    </source>
</evidence>
<reference evidence="11" key="2">
    <citation type="submission" date="2015-03" db="UniProtKB">
        <authorList>
            <consortium name="EnsemblPlants"/>
        </authorList>
    </citation>
    <scope>IDENTIFICATION</scope>
</reference>
<organism evidence="11 12">
    <name type="scientific">Brassica oleracea var. oleracea</name>
    <dbReference type="NCBI Taxonomy" id="109376"/>
    <lineage>
        <taxon>Eukaryota</taxon>
        <taxon>Viridiplantae</taxon>
        <taxon>Streptophyta</taxon>
        <taxon>Embryophyta</taxon>
        <taxon>Tracheophyta</taxon>
        <taxon>Spermatophyta</taxon>
        <taxon>Magnoliopsida</taxon>
        <taxon>eudicotyledons</taxon>
        <taxon>Gunneridae</taxon>
        <taxon>Pentapetalae</taxon>
        <taxon>rosids</taxon>
        <taxon>malvids</taxon>
        <taxon>Brassicales</taxon>
        <taxon>Brassicaceae</taxon>
        <taxon>Brassiceae</taxon>
        <taxon>Brassica</taxon>
    </lineage>
</organism>
<reference evidence="11 12" key="1">
    <citation type="journal article" date="2014" name="Genome Biol.">
        <title>Transcriptome and methylome profiling reveals relics of genome dominance in the mesopolyploid Brassica oleracea.</title>
        <authorList>
            <person name="Parkin I.A."/>
            <person name="Koh C."/>
            <person name="Tang H."/>
            <person name="Robinson S.J."/>
            <person name="Kagale S."/>
            <person name="Clarke W.E."/>
            <person name="Town C.D."/>
            <person name="Nixon J."/>
            <person name="Krishnakumar V."/>
            <person name="Bidwell S.L."/>
            <person name="Denoeud F."/>
            <person name="Belcram H."/>
            <person name="Links M.G."/>
            <person name="Just J."/>
            <person name="Clarke C."/>
            <person name="Bender T."/>
            <person name="Huebert T."/>
            <person name="Mason A.S."/>
            <person name="Pires J.C."/>
            <person name="Barker G."/>
            <person name="Moore J."/>
            <person name="Walley P.G."/>
            <person name="Manoli S."/>
            <person name="Batley J."/>
            <person name="Edwards D."/>
            <person name="Nelson M.N."/>
            <person name="Wang X."/>
            <person name="Paterson A.H."/>
            <person name="King G."/>
            <person name="Bancroft I."/>
            <person name="Chalhoub B."/>
            <person name="Sharpe A.G."/>
        </authorList>
    </citation>
    <scope>NUCLEOTIDE SEQUENCE</scope>
    <source>
        <strain evidence="11 12">cv. TO1000</strain>
    </source>
</reference>
<dbReference type="GO" id="GO:0006636">
    <property type="term" value="P:unsaturated fatty acid biosynthetic process"/>
    <property type="evidence" value="ECO:0007669"/>
    <property type="project" value="UniProtKB-UniPathway"/>
</dbReference>
<dbReference type="UniPathway" id="UPA00658"/>
<evidence type="ECO:0000256" key="3">
    <source>
        <dbReference type="ARBA" id="ARBA00009295"/>
    </source>
</evidence>
<evidence type="ECO:0000313" key="11">
    <source>
        <dbReference type="EnsemblPlants" id="Bo5g100980.1"/>
    </source>
</evidence>
<dbReference type="PANTHER" id="PTHR11351">
    <property type="entry name" value="ACYL-COA DESATURASE"/>
    <property type="match status" value="1"/>
</dbReference>
<dbReference type="Gramene" id="Bo5g100980.1">
    <property type="protein sequence ID" value="Bo5g100980.1"/>
    <property type="gene ID" value="Bo5g100980"/>
</dbReference>
<accession>A0A0D3CHI9</accession>
<dbReference type="eggNOG" id="KOG1600">
    <property type="taxonomic scope" value="Eukaryota"/>
</dbReference>
<keyword evidence="7" id="KW-0560">Oxidoreductase</keyword>
<evidence type="ECO:0000256" key="5">
    <source>
        <dbReference type="ARBA" id="ARBA00022832"/>
    </source>
</evidence>
<evidence type="ECO:0008006" key="13">
    <source>
        <dbReference type="Google" id="ProtNLM"/>
    </source>
</evidence>
<keyword evidence="4 10" id="KW-0812">Transmembrane</keyword>
<dbReference type="GO" id="GO:0005789">
    <property type="term" value="C:endoplasmic reticulum membrane"/>
    <property type="evidence" value="ECO:0007669"/>
    <property type="project" value="TreeGrafter"/>
</dbReference>
<keyword evidence="12" id="KW-1185">Reference proteome</keyword>
<evidence type="ECO:0000256" key="10">
    <source>
        <dbReference type="SAM" id="Phobius"/>
    </source>
</evidence>
<dbReference type="HOGENOM" id="CLU_596366_0_0_1"/>
<evidence type="ECO:0000256" key="8">
    <source>
        <dbReference type="ARBA" id="ARBA00023098"/>
    </source>
</evidence>
<keyword evidence="9 10" id="KW-0472">Membrane</keyword>
<name>A0A0D3CHI9_BRAOL</name>
<evidence type="ECO:0000256" key="9">
    <source>
        <dbReference type="ARBA" id="ARBA00023136"/>
    </source>
</evidence>
<evidence type="ECO:0000313" key="12">
    <source>
        <dbReference type="Proteomes" id="UP000032141"/>
    </source>
</evidence>
<dbReference type="InterPro" id="IPR015876">
    <property type="entry name" value="Acyl-CoA_DS"/>
</dbReference>
<sequence length="459" mass="53921">MASLCTALKPLSPFSSFVKQGYSMNTSALFTYHTSNYTHSFRPKRRGALAVHNNAPDPVESSWRAPLSEDVKGRQKSAFWKRTWNSTDVRNVVIMEKSIWILHLLLYRSLSISISVSILHLRFSISASILHLRLDSPSLILHLLLDSPSPPRFSITLLHRRFSQLRFNSCSTSLRFQLWFEHSIMDKAWVHLNSEHLQYLQDTDGRSRRDASTLWSMHTKNFASWLKEKVLSDSYKERRSKQIPHTYSRKGMVRLAEEMGDPIEWVSNHRYHHKHRDTQRDPHSPIQGFWFSHITWISDFGSIQKKCGGEENVNDLVRQPFYRFLQRTLYLRLIAFGFLLHIWGGMPFLVWGMAWTRVVAARRYLVHYKKTATYRRKKSSVCRRNNVIPTTYRRNKSSEITLWKFIFPWKSLGNFRRNSEETNFRGNSEDHQFVEKLLGIYRGRTSSGYFDGLSDGPIL</sequence>
<evidence type="ECO:0000256" key="7">
    <source>
        <dbReference type="ARBA" id="ARBA00023002"/>
    </source>
</evidence>
<proteinExistence type="inferred from homology"/>
<keyword evidence="8" id="KW-0443">Lipid metabolism</keyword>
<dbReference type="GO" id="GO:0016717">
    <property type="term" value="F:oxidoreductase activity, acting on paired donors, with oxidation of a pair of donors resulting in the reduction of molecular oxygen to two molecules of water"/>
    <property type="evidence" value="ECO:0007669"/>
    <property type="project" value="InterPro"/>
</dbReference>
<comment type="pathway">
    <text evidence="2">Lipid metabolism; polyunsaturated fatty acid biosynthesis.</text>
</comment>
<dbReference type="GO" id="GO:0042761">
    <property type="term" value="P:very long-chain fatty acid biosynthetic process"/>
    <property type="evidence" value="ECO:0007669"/>
    <property type="project" value="TreeGrafter"/>
</dbReference>
<dbReference type="AlphaFoldDB" id="A0A0D3CHI9"/>